<evidence type="ECO:0000313" key="2">
    <source>
        <dbReference type="EMBL" id="CAD9082351.1"/>
    </source>
</evidence>
<accession>A0A7S1PJ24</accession>
<dbReference type="Pfam" id="PF13409">
    <property type="entry name" value="GST_N_2"/>
    <property type="match status" value="2"/>
</dbReference>
<organism evidence="2">
    <name type="scientific">Percolomonas cosmopolitus</name>
    <dbReference type="NCBI Taxonomy" id="63605"/>
    <lineage>
        <taxon>Eukaryota</taxon>
        <taxon>Discoba</taxon>
        <taxon>Heterolobosea</taxon>
        <taxon>Tetramitia</taxon>
        <taxon>Eutetramitia</taxon>
        <taxon>Percolomonadidae</taxon>
        <taxon>Percolomonas</taxon>
    </lineage>
</organism>
<dbReference type="InterPro" id="IPR036249">
    <property type="entry name" value="Thioredoxin-like_sf"/>
</dbReference>
<dbReference type="CDD" id="cd03190">
    <property type="entry name" value="GST_C_Omega_like"/>
    <property type="match status" value="2"/>
</dbReference>
<dbReference type="AlphaFoldDB" id="A0A7S1PJ24"/>
<dbReference type="Pfam" id="PF13410">
    <property type="entry name" value="GST_C_2"/>
    <property type="match status" value="2"/>
</dbReference>
<dbReference type="SUPFAM" id="SSF47616">
    <property type="entry name" value="GST C-terminal domain-like"/>
    <property type="match status" value="2"/>
</dbReference>
<name>A0A7S1PJ24_9EUKA</name>
<dbReference type="EMBL" id="HBGD01006715">
    <property type="protein sequence ID" value="CAD9082351.1"/>
    <property type="molecule type" value="Transcribed_RNA"/>
</dbReference>
<sequence length="620" mass="72300">MVYIENGILKQGSKLFTKGGFNRPEAQLRHKLSNRPDATYKFSLHDESTWNRYHVYLCRACPWAHRVRIALKMLNLEQKISFSYVEDKKPESTGWKLAGLDPAGTGKSYLYEIYQQTPNYSGVITTPALYDKQHKQVINNESADIIRMLNECVGGDWYPEKLRKEIDEVNERVYPTLNNGVYKTGSSTSQESYSKLVTELFDTLEWLEGILKKQRYLVSNTQITEADWRLFTTLIRFDTVYFTLFKCSKKKIEDYHNLSNYLRELYALVEDTVHFDSYRGHYYDGFPHLNPSKIIPRGGAPEHLNLPHDRDRFAYDASHFKQRDVKGAFKRSESEFREQISEDGDYPPAKDRYHLYIADNCPWCHRVMVARALLGLEKVISVDKVYPIRDGDQGWAFKPEKSSYEGEYTADTVCKKTHIPEIYKMLGKTGKTVPILFDKKRMEIVNNESSEIIRMMNQKLRRFGHEKVDLYPMSQRDEIDELNEYIYEALNNGAYMAGFAKSQEAYNLAYEKYFDALEALNGIFRVRKFLTGDHVTEADVRLFPTIFRHDHVYHGRFLLNKKFVKDLKYVREWLDRMLELPGVADNSSIEHSKLGYFSNHGNGVVPLGPEWKVGGTLEKE</sequence>
<dbReference type="SFLD" id="SFLDG01148">
    <property type="entry name" value="Xi_(cytGST)"/>
    <property type="match status" value="1"/>
</dbReference>
<dbReference type="SUPFAM" id="SSF52833">
    <property type="entry name" value="Thioredoxin-like"/>
    <property type="match status" value="2"/>
</dbReference>
<gene>
    <name evidence="2" type="ORF">PCOS0759_LOCUS5591</name>
</gene>
<dbReference type="GO" id="GO:0004364">
    <property type="term" value="F:glutathione transferase activity"/>
    <property type="evidence" value="ECO:0007669"/>
    <property type="project" value="InterPro"/>
</dbReference>
<dbReference type="InterPro" id="IPR036282">
    <property type="entry name" value="Glutathione-S-Trfase_C_sf"/>
</dbReference>
<dbReference type="PROSITE" id="PS50405">
    <property type="entry name" value="GST_CTER"/>
    <property type="match status" value="1"/>
</dbReference>
<dbReference type="SFLD" id="SFLDG01206">
    <property type="entry name" value="Xi.1"/>
    <property type="match status" value="1"/>
</dbReference>
<dbReference type="GO" id="GO:0005737">
    <property type="term" value="C:cytoplasm"/>
    <property type="evidence" value="ECO:0007669"/>
    <property type="project" value="TreeGrafter"/>
</dbReference>
<dbReference type="InterPro" id="IPR010987">
    <property type="entry name" value="Glutathione-S-Trfase_C-like"/>
</dbReference>
<proteinExistence type="predicted"/>
<dbReference type="PANTHER" id="PTHR32419">
    <property type="entry name" value="GLUTATHIONYL-HYDROQUINONE REDUCTASE"/>
    <property type="match status" value="1"/>
</dbReference>
<dbReference type="Gene3D" id="1.20.1050.10">
    <property type="match status" value="2"/>
</dbReference>
<protein>
    <recommendedName>
        <fullName evidence="1">GST C-terminal domain-containing protein</fullName>
    </recommendedName>
</protein>
<dbReference type="InterPro" id="IPR004045">
    <property type="entry name" value="Glutathione_S-Trfase_N"/>
</dbReference>
<dbReference type="InterPro" id="IPR047047">
    <property type="entry name" value="GST_Omega-like_C"/>
</dbReference>
<dbReference type="PANTHER" id="PTHR32419:SF6">
    <property type="entry name" value="GLUTATHIONE S-TRANSFERASE OMEGA-LIKE 1-RELATED"/>
    <property type="match status" value="1"/>
</dbReference>
<dbReference type="SFLD" id="SFLDS00019">
    <property type="entry name" value="Glutathione_Transferase_(cytos"/>
    <property type="match status" value="1"/>
</dbReference>
<dbReference type="InterPro" id="IPR040079">
    <property type="entry name" value="Glutathione_S-Trfase"/>
</dbReference>
<evidence type="ECO:0000259" key="1">
    <source>
        <dbReference type="PROSITE" id="PS50405"/>
    </source>
</evidence>
<feature type="domain" description="GST C-terminal" evidence="1">
    <location>
        <begin position="472"/>
        <end position="596"/>
    </location>
</feature>
<dbReference type="InterPro" id="IPR016639">
    <property type="entry name" value="GST_Omega/GSH"/>
</dbReference>
<reference evidence="2" key="1">
    <citation type="submission" date="2021-01" db="EMBL/GenBank/DDBJ databases">
        <authorList>
            <person name="Corre E."/>
            <person name="Pelletier E."/>
            <person name="Niang G."/>
            <person name="Scheremetjew M."/>
            <person name="Finn R."/>
            <person name="Kale V."/>
            <person name="Holt S."/>
            <person name="Cochrane G."/>
            <person name="Meng A."/>
            <person name="Brown T."/>
            <person name="Cohen L."/>
        </authorList>
    </citation>
    <scope>NUCLEOTIDE SEQUENCE</scope>
    <source>
        <strain evidence="2">WS</strain>
    </source>
</reference>
<dbReference type="Gene3D" id="3.40.30.10">
    <property type="entry name" value="Glutaredoxin"/>
    <property type="match status" value="2"/>
</dbReference>